<accession>A0AA91ECZ2</accession>
<dbReference type="AlphaFoldDB" id="A0AA91ECZ2"/>
<evidence type="ECO:0000313" key="1">
    <source>
        <dbReference type="EMBL" id="OAT56522.1"/>
    </source>
</evidence>
<dbReference type="Proteomes" id="UP000078431">
    <property type="component" value="Unassembled WGS sequence"/>
</dbReference>
<reference evidence="1 2" key="1">
    <citation type="submission" date="2016-04" db="EMBL/GenBank/DDBJ databases">
        <title>ATOL: Assembling a taxonomically balanced genome-scale reconstruction of the evolutionary history of the Enterobacteriaceae.</title>
        <authorList>
            <person name="Plunkett G.III."/>
            <person name="Neeno-Eckwall E.C."/>
            <person name="Glasner J.D."/>
            <person name="Perna N.T."/>
        </authorList>
    </citation>
    <scope>NUCLEOTIDE SEQUENCE [LARGE SCALE GENOMIC DNA]</scope>
    <source>
        <strain evidence="1 2">ATCC 12841</strain>
    </source>
</reference>
<sequence>MADDVWSYATGERSAERARLGLEQAGAEFERAANPVVERLNAIEAHRQQARAAQHQKALELERLQRQRTYDGPSL</sequence>
<protein>
    <submittedName>
        <fullName evidence="1">MobA family protein</fullName>
    </submittedName>
</protein>
<keyword evidence="2" id="KW-1185">Reference proteome</keyword>
<proteinExistence type="predicted"/>
<dbReference type="EMBL" id="LXEX01000079">
    <property type="protein sequence ID" value="OAT56522.1"/>
    <property type="molecule type" value="Genomic_DNA"/>
</dbReference>
<gene>
    <name evidence="1" type="ORF">M993_04789</name>
</gene>
<comment type="caution">
    <text evidence="1">The sequence shown here is derived from an EMBL/GenBank/DDBJ whole genome shotgun (WGS) entry which is preliminary data.</text>
</comment>
<organism evidence="1 2">
    <name type="scientific">Obesumbacterium proteus ATCC 12841</name>
    <dbReference type="NCBI Taxonomy" id="1354268"/>
    <lineage>
        <taxon>Bacteria</taxon>
        <taxon>Pseudomonadati</taxon>
        <taxon>Pseudomonadota</taxon>
        <taxon>Gammaproteobacteria</taxon>
        <taxon>Enterobacterales</taxon>
        <taxon>Hafniaceae</taxon>
        <taxon>Obesumbacterium</taxon>
    </lineage>
</organism>
<evidence type="ECO:0000313" key="2">
    <source>
        <dbReference type="Proteomes" id="UP000078431"/>
    </source>
</evidence>
<name>A0AA91ECZ2_9GAMM</name>